<accession>A0AA51RK65</accession>
<name>A0AA51RK65_9ADEN</name>
<dbReference type="InterPro" id="IPR036047">
    <property type="entry name" value="F-box-like_dom_sf"/>
</dbReference>
<sequence>MEILLKMSSMDIACCAMVFSNVKSLIQTEYFKVNHRKRFSKIPDLRLKYILRSGFSECNRYTITESGHCITCLIDPYRLLTMSKCRCKDHKIIHGHYSYKMWKTVDLSLQGAFDLIRSSWNVFCMDFQMLQNLHPYVVEEVLLYLPAVDIAACCLAIPAWTEVITSKRFLKRHKRRFTSINGNLILNWCLKNRVRECSRSTIVRSNHCVVCLLNPYRLMKKSDCFCIDHMRLHYERDTILWGRPLYGCEPKPWPECIHD</sequence>
<organism evidence="1">
    <name type="scientific">Zoothera dauma adenovirus</name>
    <dbReference type="NCBI Taxonomy" id="3073259"/>
    <lineage>
        <taxon>Viruses</taxon>
        <taxon>Varidnaviria</taxon>
        <taxon>Bamfordvirae</taxon>
        <taxon>Preplasmiviricota</taxon>
        <taxon>Polisuviricotina</taxon>
        <taxon>Pharingeaviricetes</taxon>
        <taxon>Rowavirales</taxon>
        <taxon>Adenoviridae</taxon>
    </lineage>
</organism>
<evidence type="ECO:0000313" key="1">
    <source>
        <dbReference type="EMBL" id="WMQ77636.1"/>
    </source>
</evidence>
<dbReference type="SUPFAM" id="SSF81383">
    <property type="entry name" value="F-box domain"/>
    <property type="match status" value="1"/>
</dbReference>
<dbReference type="EMBL" id="OR233592">
    <property type="protein sequence ID" value="WMQ77636.1"/>
    <property type="molecule type" value="Genomic_DNA"/>
</dbReference>
<proteinExistence type="predicted"/>
<reference evidence="1" key="1">
    <citation type="submission" date="2023-06" db="EMBL/GenBank/DDBJ databases">
        <authorList>
            <person name="Zheng W."/>
            <person name="Wang Q."/>
            <person name="xu X.D."/>
        </authorList>
    </citation>
    <scope>NUCLEOTIDE SEQUENCE</scope>
    <source>
        <strain evidence="1">Cd_2020_s1</strain>
    </source>
</reference>
<protein>
    <submittedName>
        <fullName evidence="1">RH1</fullName>
    </submittedName>
</protein>